<feature type="chain" id="PRO_5026823573" evidence="1">
    <location>
        <begin position="21"/>
        <end position="327"/>
    </location>
</feature>
<dbReference type="InterPro" id="IPR023614">
    <property type="entry name" value="Porin_dom_sf"/>
</dbReference>
<dbReference type="Gene3D" id="2.40.160.10">
    <property type="entry name" value="Porin"/>
    <property type="match status" value="1"/>
</dbReference>
<accession>A0A6M1TNC1</accession>
<feature type="domain" description="Porin" evidence="2">
    <location>
        <begin position="7"/>
        <end position="307"/>
    </location>
</feature>
<dbReference type="Pfam" id="PF13609">
    <property type="entry name" value="Porin_4"/>
    <property type="match status" value="1"/>
</dbReference>
<dbReference type="Proteomes" id="UP000474758">
    <property type="component" value="Unassembled WGS sequence"/>
</dbReference>
<keyword evidence="4" id="KW-1185">Reference proteome</keyword>
<dbReference type="GO" id="GO:0015288">
    <property type="term" value="F:porin activity"/>
    <property type="evidence" value="ECO:0007669"/>
    <property type="project" value="InterPro"/>
</dbReference>
<sequence>MKKILLATTMLAGTAGIAAAEVAVTGYAEIGIIRSEAGFAGSTNAQFHQDVEVTFTMSGETDGGLSFGAAIDLDETNVAAGDDSGTTVFVSGAFGKLTMGDTDGALDWAVADAGALTSMGDDHTTHLFYFAGNGLDGSHDNQVVRYEYSFGDFGVALSYEQAGNNATGTLADDNVAIGATYSMDMGGTALKFGLGYQAGSDAPTAAAVYTNGDAIGASVSAELAGGFAVSLGYIKYDFDATNVAGGAATMADFAHTGLGVTYTTGALSLHANVGHFNPDVGASDSTYGLAVNYDLGGGAVVMAGYGSDVGAAAGDQSQYSIGLGLSF</sequence>
<dbReference type="GO" id="GO:0016020">
    <property type="term" value="C:membrane"/>
    <property type="evidence" value="ECO:0007669"/>
    <property type="project" value="InterPro"/>
</dbReference>
<dbReference type="AlphaFoldDB" id="A0A6M1TNC1"/>
<dbReference type="EMBL" id="JAALFE010000001">
    <property type="protein sequence ID" value="NGQ89547.1"/>
    <property type="molecule type" value="Genomic_DNA"/>
</dbReference>
<comment type="caution">
    <text evidence="3">The sequence shown here is derived from an EMBL/GenBank/DDBJ whole genome shotgun (WGS) entry which is preliminary data.</text>
</comment>
<organism evidence="3 4">
    <name type="scientific">Paragemmobacter kunshanensis</name>
    <dbReference type="NCBI Taxonomy" id="2583234"/>
    <lineage>
        <taxon>Bacteria</taxon>
        <taxon>Pseudomonadati</taxon>
        <taxon>Pseudomonadota</taxon>
        <taxon>Alphaproteobacteria</taxon>
        <taxon>Rhodobacterales</taxon>
        <taxon>Paracoccaceae</taxon>
        <taxon>Paragemmobacter</taxon>
    </lineage>
</organism>
<reference evidence="3 4" key="1">
    <citation type="submission" date="2020-02" db="EMBL/GenBank/DDBJ databases">
        <title>Rhodobacter translucens sp. nov., a novel bacterium isolated from activated sludge.</title>
        <authorList>
            <person name="Liu J."/>
        </authorList>
    </citation>
    <scope>NUCLEOTIDE SEQUENCE [LARGE SCALE GENOMIC DNA]</scope>
    <source>
        <strain evidence="3 4">HX-7-19</strain>
    </source>
</reference>
<dbReference type="RefSeq" id="WP_165046636.1">
    <property type="nucleotide sequence ID" value="NZ_JAALFE010000001.1"/>
</dbReference>
<evidence type="ECO:0000313" key="4">
    <source>
        <dbReference type="Proteomes" id="UP000474758"/>
    </source>
</evidence>
<proteinExistence type="predicted"/>
<evidence type="ECO:0000313" key="3">
    <source>
        <dbReference type="EMBL" id="NGQ89547.1"/>
    </source>
</evidence>
<keyword evidence="1" id="KW-0732">Signal</keyword>
<evidence type="ECO:0000259" key="2">
    <source>
        <dbReference type="Pfam" id="PF13609"/>
    </source>
</evidence>
<protein>
    <submittedName>
        <fullName evidence="3">Porin</fullName>
    </submittedName>
</protein>
<dbReference type="InterPro" id="IPR033900">
    <property type="entry name" value="Gram_neg_porin_domain"/>
</dbReference>
<name>A0A6M1TNC1_9RHOB</name>
<dbReference type="SUPFAM" id="SSF56935">
    <property type="entry name" value="Porins"/>
    <property type="match status" value="1"/>
</dbReference>
<feature type="signal peptide" evidence="1">
    <location>
        <begin position="1"/>
        <end position="20"/>
    </location>
</feature>
<gene>
    <name evidence="3" type="ORF">G5V65_01460</name>
</gene>
<evidence type="ECO:0000256" key="1">
    <source>
        <dbReference type="SAM" id="SignalP"/>
    </source>
</evidence>